<proteinExistence type="predicted"/>
<accession>A0ABQ6GME6</accession>
<organism evidence="1 2">
    <name type="scientific">Paenibacillus glycanilyticus</name>
    <dbReference type="NCBI Taxonomy" id="126569"/>
    <lineage>
        <taxon>Bacteria</taxon>
        <taxon>Bacillati</taxon>
        <taxon>Bacillota</taxon>
        <taxon>Bacilli</taxon>
        <taxon>Bacillales</taxon>
        <taxon>Paenibacillaceae</taxon>
        <taxon>Paenibacillus</taxon>
    </lineage>
</organism>
<evidence type="ECO:0000313" key="1">
    <source>
        <dbReference type="EMBL" id="GLX71420.1"/>
    </source>
</evidence>
<dbReference type="EMBL" id="BSSQ01000033">
    <property type="protein sequence ID" value="GLX71420.1"/>
    <property type="molecule type" value="Genomic_DNA"/>
</dbReference>
<evidence type="ECO:0000313" key="2">
    <source>
        <dbReference type="Proteomes" id="UP001157114"/>
    </source>
</evidence>
<gene>
    <name evidence="1" type="ORF">MU1_57700</name>
</gene>
<keyword evidence="2" id="KW-1185">Reference proteome</keyword>
<sequence length="58" mass="6347">MVSDIGTIVCFIALCGIKLLPILDQLCGAQVRCKNNNCLHHKPKPKTLDVSGFLSLHE</sequence>
<reference evidence="1 2" key="1">
    <citation type="submission" date="2023-03" db="EMBL/GenBank/DDBJ databases">
        <title>Draft genome sequence of the bacteria which degrade cell wall of Tricholomamatutake.</title>
        <authorList>
            <person name="Konishi Y."/>
            <person name="Fukuta Y."/>
            <person name="Shirasaka N."/>
        </authorList>
    </citation>
    <scope>NUCLEOTIDE SEQUENCE [LARGE SCALE GENOMIC DNA]</scope>
    <source>
        <strain evidence="2">mu1</strain>
    </source>
</reference>
<dbReference type="Proteomes" id="UP001157114">
    <property type="component" value="Unassembled WGS sequence"/>
</dbReference>
<name>A0ABQ6GME6_9BACL</name>
<comment type="caution">
    <text evidence="1">The sequence shown here is derived from an EMBL/GenBank/DDBJ whole genome shotgun (WGS) entry which is preliminary data.</text>
</comment>
<protein>
    <submittedName>
        <fullName evidence="1">Uncharacterized protein</fullName>
    </submittedName>
</protein>